<dbReference type="PROSITE" id="PS50802">
    <property type="entry name" value="OTU"/>
    <property type="match status" value="1"/>
</dbReference>
<keyword evidence="8" id="KW-1185">Reference proteome</keyword>
<dbReference type="Pfam" id="PF02338">
    <property type="entry name" value="OTU"/>
    <property type="match status" value="1"/>
</dbReference>
<dbReference type="OMA" id="DVFQWGL"/>
<organism evidence="8 9">
    <name type="scientific">Nelumbo nucifera</name>
    <name type="common">Sacred lotus</name>
    <dbReference type="NCBI Taxonomy" id="4432"/>
    <lineage>
        <taxon>Eukaryota</taxon>
        <taxon>Viridiplantae</taxon>
        <taxon>Streptophyta</taxon>
        <taxon>Embryophyta</taxon>
        <taxon>Tracheophyta</taxon>
        <taxon>Spermatophyta</taxon>
        <taxon>Magnoliopsida</taxon>
        <taxon>Proteales</taxon>
        <taxon>Nelumbonaceae</taxon>
        <taxon>Nelumbo</taxon>
    </lineage>
</organism>
<sequence>MISYDQESLFHFFDGEPFPNSMYCVTVTPNDVGFYDEQQYGRESHYDLVCSNMENDEIIPHALQEQLSQLTVVEEASGSTTSGEEHFQSVLGQDWFGPSMRNYNSGHECGQEDIDDAGASSSCSSPAEAPYDGEEWYSLEITDESSLDGEVGKRLNQMVPIPHVPRINGEIPSVDEAISDHQRLLDRLQLYGLVELKVQGDGNCQFRALSDQFYRTPEHHKFVRQHVVNQLKSHPEIYEGYVPMAYSDYLKRMSKPGEWGDHVTLQAAADSYGIKIFVITSFKDTCYIEILPNSQKSKRVIFLSFWAEVHYNSIYSEGEMPIFETKKKKRWWTWK</sequence>
<evidence type="ECO:0000313" key="8">
    <source>
        <dbReference type="Proteomes" id="UP000189703"/>
    </source>
</evidence>
<dbReference type="SUPFAM" id="SSF54001">
    <property type="entry name" value="Cysteine proteinases"/>
    <property type="match status" value="1"/>
</dbReference>
<proteinExistence type="inferred from homology"/>
<dbReference type="GeneID" id="104586353"/>
<comment type="catalytic activity">
    <reaction evidence="1">
        <text>Thiol-dependent hydrolysis of ester, thioester, amide, peptide and isopeptide bonds formed by the C-terminal Gly of ubiquitin (a 76-residue protein attached to proteins as an intracellular targeting signal).</text>
        <dbReference type="EC" id="3.4.19.12"/>
    </reaction>
</comment>
<evidence type="ECO:0000256" key="6">
    <source>
        <dbReference type="SAM" id="MobiDB-lite"/>
    </source>
</evidence>
<reference evidence="9" key="1">
    <citation type="submission" date="2025-08" db="UniProtKB">
        <authorList>
            <consortium name="RefSeq"/>
        </authorList>
    </citation>
    <scope>IDENTIFICATION</scope>
</reference>
<feature type="region of interest" description="Disordered" evidence="6">
    <location>
        <begin position="106"/>
        <end position="127"/>
    </location>
</feature>
<feature type="domain" description="OTU" evidence="7">
    <location>
        <begin position="193"/>
        <end position="317"/>
    </location>
</feature>
<dbReference type="Gene3D" id="3.90.70.80">
    <property type="match status" value="1"/>
</dbReference>
<dbReference type="FunCoup" id="A0A1U7Z3J9">
    <property type="interactions" value="16"/>
</dbReference>
<evidence type="ECO:0000256" key="1">
    <source>
        <dbReference type="ARBA" id="ARBA00000707"/>
    </source>
</evidence>
<dbReference type="InterPro" id="IPR003323">
    <property type="entry name" value="OTU_dom"/>
</dbReference>
<dbReference type="PANTHER" id="PTHR12419">
    <property type="entry name" value="OTU DOMAIN CONTAINING PROTEIN"/>
    <property type="match status" value="1"/>
</dbReference>
<gene>
    <name evidence="9" type="primary">LOC104586353</name>
</gene>
<evidence type="ECO:0000256" key="2">
    <source>
        <dbReference type="ARBA" id="ARBA00010407"/>
    </source>
</evidence>
<dbReference type="KEGG" id="nnu:104586353"/>
<comment type="similarity">
    <text evidence="2">Belongs to the peptidase C85 family.</text>
</comment>
<feature type="compositionally biased region" description="Low complexity" evidence="6">
    <location>
        <begin position="117"/>
        <end position="127"/>
    </location>
</feature>
<dbReference type="GO" id="GO:0004843">
    <property type="term" value="F:cysteine-type deubiquitinase activity"/>
    <property type="evidence" value="ECO:0000318"/>
    <property type="project" value="GO_Central"/>
</dbReference>
<dbReference type="CDD" id="cd22751">
    <property type="entry name" value="OTU_plant_OTU9-like"/>
    <property type="match status" value="1"/>
</dbReference>
<dbReference type="PANTHER" id="PTHR12419:SF111">
    <property type="entry name" value="OVARIAN TUMOR DOMAIN-CONTAINING DEUBIQUITINATING ENZYME 9"/>
    <property type="match status" value="1"/>
</dbReference>
<evidence type="ECO:0000256" key="3">
    <source>
        <dbReference type="ARBA" id="ARBA00012759"/>
    </source>
</evidence>
<dbReference type="RefSeq" id="XP_010241856.1">
    <property type="nucleotide sequence ID" value="XM_010243554.2"/>
</dbReference>
<protein>
    <recommendedName>
        <fullName evidence="3">ubiquitinyl hydrolase 1</fullName>
        <ecNumber evidence="3">3.4.19.12</ecNumber>
    </recommendedName>
</protein>
<dbReference type="OrthoDB" id="415023at2759"/>
<accession>A0A1U7Z3J9</accession>
<evidence type="ECO:0000313" key="9">
    <source>
        <dbReference type="RefSeq" id="XP_010241856.1"/>
    </source>
</evidence>
<keyword evidence="4" id="KW-0833">Ubl conjugation pathway</keyword>
<evidence type="ECO:0000256" key="4">
    <source>
        <dbReference type="ARBA" id="ARBA00022786"/>
    </source>
</evidence>
<dbReference type="Proteomes" id="UP000189703">
    <property type="component" value="Unplaced"/>
</dbReference>
<dbReference type="eggNOG" id="KOG2605">
    <property type="taxonomic scope" value="Eukaryota"/>
</dbReference>
<dbReference type="InterPro" id="IPR038765">
    <property type="entry name" value="Papain-like_cys_pep_sf"/>
</dbReference>
<evidence type="ECO:0000259" key="7">
    <source>
        <dbReference type="PROSITE" id="PS50802"/>
    </source>
</evidence>
<dbReference type="STRING" id="4432.A0A1U7Z3J9"/>
<keyword evidence="5" id="KW-0378">Hydrolase</keyword>
<dbReference type="InParanoid" id="A0A1U7Z3J9"/>
<dbReference type="InterPro" id="IPR050704">
    <property type="entry name" value="Peptidase_C85-like"/>
</dbReference>
<evidence type="ECO:0000256" key="5">
    <source>
        <dbReference type="ARBA" id="ARBA00022801"/>
    </source>
</evidence>
<dbReference type="FunFam" id="3.90.70.80:FF:000001">
    <property type="entry name" value="OTU domain-containing protein"/>
    <property type="match status" value="1"/>
</dbReference>
<name>A0A1U7Z3J9_NELNU</name>
<dbReference type="AlphaFoldDB" id="A0A1U7Z3J9"/>
<dbReference type="EC" id="3.4.19.12" evidence="3"/>